<dbReference type="Proteomes" id="UP000192656">
    <property type="component" value="Unassembled WGS sequence"/>
</dbReference>
<evidence type="ECO:0000313" key="2">
    <source>
        <dbReference type="EMBL" id="SMC61193.1"/>
    </source>
</evidence>
<dbReference type="PROSITE" id="PS51186">
    <property type="entry name" value="GNAT"/>
    <property type="match status" value="1"/>
</dbReference>
<dbReference type="AlphaFoldDB" id="A0A1W2AKL6"/>
<keyword evidence="2" id="KW-0012">Acyltransferase</keyword>
<gene>
    <name evidence="2" type="ORF">SAMN06297251_104274</name>
</gene>
<feature type="domain" description="N-acetyltransferase" evidence="1">
    <location>
        <begin position="234"/>
        <end position="380"/>
    </location>
</feature>
<accession>A0A1W2AKL6</accession>
<dbReference type="CDD" id="cd04301">
    <property type="entry name" value="NAT_SF"/>
    <property type="match status" value="1"/>
</dbReference>
<dbReference type="Gene3D" id="3.40.630.30">
    <property type="match status" value="1"/>
</dbReference>
<organism evidence="2 3">
    <name type="scientific">Fulvimarina manganoxydans</name>
    <dbReference type="NCBI Taxonomy" id="937218"/>
    <lineage>
        <taxon>Bacteria</taxon>
        <taxon>Pseudomonadati</taxon>
        <taxon>Pseudomonadota</taxon>
        <taxon>Alphaproteobacteria</taxon>
        <taxon>Hyphomicrobiales</taxon>
        <taxon>Aurantimonadaceae</taxon>
        <taxon>Fulvimarina</taxon>
    </lineage>
</organism>
<keyword evidence="2" id="KW-0808">Transferase</keyword>
<dbReference type="GO" id="GO:0016747">
    <property type="term" value="F:acyltransferase activity, transferring groups other than amino-acyl groups"/>
    <property type="evidence" value="ECO:0007669"/>
    <property type="project" value="InterPro"/>
</dbReference>
<dbReference type="EMBL" id="FWXR01000004">
    <property type="protein sequence ID" value="SMC61193.1"/>
    <property type="molecule type" value="Genomic_DNA"/>
</dbReference>
<dbReference type="InterPro" id="IPR000182">
    <property type="entry name" value="GNAT_dom"/>
</dbReference>
<evidence type="ECO:0000313" key="3">
    <source>
        <dbReference type="Proteomes" id="UP000192656"/>
    </source>
</evidence>
<dbReference type="Pfam" id="PF00583">
    <property type="entry name" value="Acetyltransf_1"/>
    <property type="match status" value="1"/>
</dbReference>
<dbReference type="InterPro" id="IPR016181">
    <property type="entry name" value="Acyl_CoA_acyltransferase"/>
</dbReference>
<sequence>MGVIMTHSLQTSSTHCPKAPRHLEYMELQKVGRGIVSRAPTEDRLRQLVARAAMDVPGIAEAEKVIEIYRHNPDTIMEIVRSNGSGEAETGIIALLPLNEDGDRALFTGELDTVAPDCRFVCHQSQRAVSVYVWGIWVTPRLAGGIAHLMERLSSNKYRSATLYCKAANEKALKFFETLGFTQGAYKFGHSVPELLRYERRYGTEDLAAAAPEEAPSKSYDSYDPANAAGTRSIGIKVVHSLDELLQVFAIRSATYLGEQGVPYSEDMDGNDFSGTHLIGYVGTEPAACLRLRYFSDFVKVERLAVLPKFRNSRIAFRIVRAGIDFAREKGYHRFYGQAEASIYPLWQRFGFKARPGDGVSYMTGRRYLEGDLEVDRPNDYISTDAGAYVLLRPEGRWHEAGEFEKSQNAFGDRAA</sequence>
<dbReference type="SUPFAM" id="SSF55729">
    <property type="entry name" value="Acyl-CoA N-acyltransferases (Nat)"/>
    <property type="match status" value="2"/>
</dbReference>
<proteinExistence type="predicted"/>
<name>A0A1W2AKL6_9HYPH</name>
<evidence type="ECO:0000259" key="1">
    <source>
        <dbReference type="PROSITE" id="PS51186"/>
    </source>
</evidence>
<reference evidence="2 3" key="1">
    <citation type="submission" date="2017-04" db="EMBL/GenBank/DDBJ databases">
        <authorList>
            <person name="Afonso C.L."/>
            <person name="Miller P.J."/>
            <person name="Scott M.A."/>
            <person name="Spackman E."/>
            <person name="Goraichik I."/>
            <person name="Dimitrov K.M."/>
            <person name="Suarez D.L."/>
            <person name="Swayne D.E."/>
        </authorList>
    </citation>
    <scope>NUCLEOTIDE SEQUENCE [LARGE SCALE GENOMIC DNA]</scope>
    <source>
        <strain evidence="2 3">CGMCC 1.10972</strain>
    </source>
</reference>
<keyword evidence="3" id="KW-1185">Reference proteome</keyword>
<dbReference type="STRING" id="937218.SAMN06297251_104274"/>
<protein>
    <submittedName>
        <fullName evidence="2">Predicted N-acyltransferase, GNAT family</fullName>
    </submittedName>
</protein>